<dbReference type="Gene3D" id="3.40.50.720">
    <property type="entry name" value="NAD(P)-binding Rossmann-like Domain"/>
    <property type="match status" value="1"/>
</dbReference>
<dbReference type="GO" id="GO:0008667">
    <property type="term" value="F:2,3-dihydro-2,3-dihydroxybenzoate dehydrogenase activity"/>
    <property type="evidence" value="ECO:0007669"/>
    <property type="project" value="InterPro"/>
</dbReference>
<dbReference type="Proteomes" id="UP000198253">
    <property type="component" value="Chromosome I"/>
</dbReference>
<dbReference type="GO" id="GO:0019290">
    <property type="term" value="P:siderophore biosynthetic process"/>
    <property type="evidence" value="ECO:0007669"/>
    <property type="project" value="InterPro"/>
</dbReference>
<dbReference type="Pfam" id="PF13561">
    <property type="entry name" value="adh_short_C2"/>
    <property type="match status" value="1"/>
</dbReference>
<organism evidence="3 4">
    <name type="scientific">Micromonospora echinospora</name>
    <name type="common">Micromonospora purpurea</name>
    <dbReference type="NCBI Taxonomy" id="1877"/>
    <lineage>
        <taxon>Bacteria</taxon>
        <taxon>Bacillati</taxon>
        <taxon>Actinomycetota</taxon>
        <taxon>Actinomycetes</taxon>
        <taxon>Micromonosporales</taxon>
        <taxon>Micromonosporaceae</taxon>
        <taxon>Micromonospora</taxon>
    </lineage>
</organism>
<evidence type="ECO:0000256" key="1">
    <source>
        <dbReference type="ARBA" id="ARBA00006484"/>
    </source>
</evidence>
<evidence type="ECO:0000313" key="4">
    <source>
        <dbReference type="Proteomes" id="UP000198253"/>
    </source>
</evidence>
<reference evidence="4" key="1">
    <citation type="submission" date="2016-06" db="EMBL/GenBank/DDBJ databases">
        <authorList>
            <person name="Varghese N."/>
            <person name="Submissions Spin"/>
        </authorList>
    </citation>
    <scope>NUCLEOTIDE SEQUENCE [LARGE SCALE GENOMIC DNA]</scope>
    <source>
        <strain evidence="4">DSM 43816</strain>
    </source>
</reference>
<gene>
    <name evidence="3" type="ORF">GA0070618_4096</name>
</gene>
<comment type="similarity">
    <text evidence="1">Belongs to the short-chain dehydrogenases/reductases (SDR) family.</text>
</comment>
<evidence type="ECO:0000313" key="3">
    <source>
        <dbReference type="EMBL" id="SCF21362.1"/>
    </source>
</evidence>
<dbReference type="InterPro" id="IPR002347">
    <property type="entry name" value="SDR_fam"/>
</dbReference>
<dbReference type="OrthoDB" id="9804774at2"/>
<protein>
    <submittedName>
        <fullName evidence="3">3-oxoacyl-[acyl-carrier protein] reductase</fullName>
    </submittedName>
</protein>
<dbReference type="PANTHER" id="PTHR43943:SF17">
    <property type="entry name" value="3-PHENYLPROPIONATE-DIHYDRODIOL_CINNAMIC ACID-DIHYDRODIOL DEHYDROGENASE"/>
    <property type="match status" value="1"/>
</dbReference>
<keyword evidence="2" id="KW-0560">Oxidoreductase</keyword>
<dbReference type="AlphaFoldDB" id="A0A1C4YKS7"/>
<name>A0A1C4YKS7_MICEC</name>
<dbReference type="PANTHER" id="PTHR43943">
    <property type="entry name" value="DEHYDROGENASE/REDUCTASE (SDR FAMILY) MEMBER 4"/>
    <property type="match status" value="1"/>
</dbReference>
<dbReference type="EMBL" id="LT607413">
    <property type="protein sequence ID" value="SCF21362.1"/>
    <property type="molecule type" value="Genomic_DNA"/>
</dbReference>
<dbReference type="SUPFAM" id="SSF51735">
    <property type="entry name" value="NAD(P)-binding Rossmann-fold domains"/>
    <property type="match status" value="1"/>
</dbReference>
<dbReference type="RefSeq" id="WP_088983068.1">
    <property type="nucleotide sequence ID" value="NZ_LT607413.1"/>
</dbReference>
<accession>A0A1C4YKS7</accession>
<dbReference type="PRINTS" id="PR01397">
    <property type="entry name" value="DHBDHDRGNASE"/>
</dbReference>
<evidence type="ECO:0000256" key="2">
    <source>
        <dbReference type="ARBA" id="ARBA00023002"/>
    </source>
</evidence>
<proteinExistence type="inferred from homology"/>
<sequence>MDLGLTDRVYVLTGASRGLGYATAECLVADGAKVVLSARDADAVSAAATRLGGPAHAVGIAGDLADPALPQRLVDTARERFGRLDGALVSVGGPPPGSAAGVSDEQWRQSFETVFLGTVRALRTVAAALAGDGEPTDRARPAGGAIGLVLSTSARYPITGLGISNGLRPGLAGVAKDVADEYGPRGVRVVGLLPGRIMTDRNRQLLAASGDAERARAEAEAGIPLRRIGDPAEFGRVAAFVLSPAAGYLTGVTIPVDGGATRDL</sequence>
<keyword evidence="4" id="KW-1185">Reference proteome</keyword>
<dbReference type="InterPro" id="IPR003560">
    <property type="entry name" value="DHB_DH"/>
</dbReference>
<dbReference type="InterPro" id="IPR036291">
    <property type="entry name" value="NAD(P)-bd_dom_sf"/>
</dbReference>
<dbReference type="InParanoid" id="A0A1C4YKS7"/>